<dbReference type="PROSITE" id="PS00678">
    <property type="entry name" value="WD_REPEATS_1"/>
    <property type="match status" value="2"/>
</dbReference>
<organism evidence="7 8">
    <name type="scientific">Nannochloropsis salina CCMP1776</name>
    <dbReference type="NCBI Taxonomy" id="1027361"/>
    <lineage>
        <taxon>Eukaryota</taxon>
        <taxon>Sar</taxon>
        <taxon>Stramenopiles</taxon>
        <taxon>Ochrophyta</taxon>
        <taxon>Eustigmatophyceae</taxon>
        <taxon>Eustigmatales</taxon>
        <taxon>Monodopsidaceae</taxon>
        <taxon>Microchloropsis</taxon>
        <taxon>Microchloropsis salina</taxon>
    </lineage>
</organism>
<feature type="repeat" description="WD" evidence="5">
    <location>
        <begin position="306"/>
        <end position="347"/>
    </location>
</feature>
<comment type="caution">
    <text evidence="7">The sequence shown here is derived from an EMBL/GenBank/DDBJ whole genome shotgun (WGS) entry which is preliminary data.</text>
</comment>
<dbReference type="SMART" id="SM00320">
    <property type="entry name" value="WD40"/>
    <property type="match status" value="7"/>
</dbReference>
<feature type="domain" description="NLE" evidence="6">
    <location>
        <begin position="15"/>
        <end position="87"/>
    </location>
</feature>
<dbReference type="InterPro" id="IPR036322">
    <property type="entry name" value="WD40_repeat_dom_sf"/>
</dbReference>
<dbReference type="Proteomes" id="UP000355283">
    <property type="component" value="Unassembled WGS sequence"/>
</dbReference>
<evidence type="ECO:0000313" key="8">
    <source>
        <dbReference type="Proteomes" id="UP000355283"/>
    </source>
</evidence>
<evidence type="ECO:0000256" key="1">
    <source>
        <dbReference type="ARBA" id="ARBA00004604"/>
    </source>
</evidence>
<dbReference type="PANTHER" id="PTHR19855">
    <property type="entry name" value="WD40 REPEAT PROTEIN 12, 37"/>
    <property type="match status" value="1"/>
</dbReference>
<name>A0A4D9CWL4_9STRA</name>
<dbReference type="InterPro" id="IPR001680">
    <property type="entry name" value="WD40_rpt"/>
</dbReference>
<dbReference type="PROSITE" id="PS50082">
    <property type="entry name" value="WD_REPEATS_2"/>
    <property type="match status" value="2"/>
</dbReference>
<keyword evidence="2 5" id="KW-0853">WD repeat</keyword>
<dbReference type="InterPro" id="IPR015943">
    <property type="entry name" value="WD40/YVTN_repeat-like_dom_sf"/>
</dbReference>
<keyword evidence="3" id="KW-0677">Repeat</keyword>
<dbReference type="GO" id="GO:0005730">
    <property type="term" value="C:nucleolus"/>
    <property type="evidence" value="ECO:0007669"/>
    <property type="project" value="UniProtKB-SubCell"/>
</dbReference>
<dbReference type="InterPro" id="IPR019775">
    <property type="entry name" value="WD40_repeat_CS"/>
</dbReference>
<protein>
    <recommendedName>
        <fullName evidence="6">NLE domain-containing protein</fullName>
    </recommendedName>
</protein>
<dbReference type="Pfam" id="PF08154">
    <property type="entry name" value="NLE"/>
    <property type="match status" value="1"/>
</dbReference>
<evidence type="ECO:0000256" key="5">
    <source>
        <dbReference type="PROSITE-ProRule" id="PRU00221"/>
    </source>
</evidence>
<dbReference type="PROSITE" id="PS50294">
    <property type="entry name" value="WD_REPEATS_REGION"/>
    <property type="match status" value="1"/>
</dbReference>
<comment type="subcellular location">
    <subcellularLocation>
        <location evidence="1">Nucleus</location>
        <location evidence="1">Nucleolus</location>
    </subcellularLocation>
</comment>
<evidence type="ECO:0000259" key="6">
    <source>
        <dbReference type="Pfam" id="PF08154"/>
    </source>
</evidence>
<accession>A0A4D9CWL4</accession>
<dbReference type="OrthoDB" id="10251381at2759"/>
<dbReference type="PANTHER" id="PTHR19855:SF11">
    <property type="entry name" value="RIBOSOME BIOGENESIS PROTEIN WDR12"/>
    <property type="match status" value="1"/>
</dbReference>
<evidence type="ECO:0000313" key="7">
    <source>
        <dbReference type="EMBL" id="TFJ83326.1"/>
    </source>
</evidence>
<evidence type="ECO:0000256" key="4">
    <source>
        <dbReference type="ARBA" id="ARBA00023242"/>
    </source>
</evidence>
<gene>
    <name evidence="7" type="ORF">NSK_005390</name>
</gene>
<evidence type="ECO:0000256" key="3">
    <source>
        <dbReference type="ARBA" id="ARBA00022737"/>
    </source>
</evidence>
<dbReference type="SUPFAM" id="SSF50978">
    <property type="entry name" value="WD40 repeat-like"/>
    <property type="match status" value="1"/>
</dbReference>
<dbReference type="InterPro" id="IPR020472">
    <property type="entry name" value="WD40_PAC1"/>
</dbReference>
<dbReference type="AlphaFoldDB" id="A0A4D9CWL4"/>
<keyword evidence="8" id="KW-1185">Reference proteome</keyword>
<feature type="repeat" description="WD" evidence="5">
    <location>
        <begin position="398"/>
        <end position="440"/>
    </location>
</feature>
<reference evidence="7 8" key="1">
    <citation type="submission" date="2019-01" db="EMBL/GenBank/DDBJ databases">
        <title>Nuclear Genome Assembly of the Microalgal Biofuel strain Nannochloropsis salina CCMP1776.</title>
        <authorList>
            <person name="Hovde B."/>
        </authorList>
    </citation>
    <scope>NUCLEOTIDE SEQUENCE [LARGE SCALE GENOMIC DNA]</scope>
    <source>
        <strain evidence="7 8">CCMP1776</strain>
    </source>
</reference>
<dbReference type="InterPro" id="IPR012972">
    <property type="entry name" value="NLE"/>
</dbReference>
<evidence type="ECO:0000256" key="2">
    <source>
        <dbReference type="ARBA" id="ARBA00022574"/>
    </source>
</evidence>
<dbReference type="EMBL" id="SDOX01000047">
    <property type="protein sequence ID" value="TFJ83326.1"/>
    <property type="molecule type" value="Genomic_DNA"/>
</dbReference>
<sequence>MGEDNRSVTPGDARVRLRFFTRDPTIRVSEAPLAVPVSLNRRGLSEVIDHLRGKAAESEITRNKKTLGGYDFVIENQLLRCPLEKFLRATGISTELSVDVEYFRTLQAPVQGSSSKSEAAWVGSLVACEGNGGEDMVLAGAFDGSLRCHSARGCVELGGRWLHAHRGPIKAMAVLEPEAQEQESGGSERGVVTAGKDQVVKVWQVVVGGRGERKGGKEAAVRPVSTLIGHENSVECVAVRGKEQVLSGDWGGVLCVWKIDKEERTPVNVPSSTSVHKRKKRKVVEGLDNEDVSPPIPGIHAPVSLFKAHAQCVSGVKWHPKESLAFTSSWDHSVKIWDLEHQNCLQTLNGSKVVTSFAISSGNLLGAGHPDGRLRIWDVRSVEEKQGMTLAAPGKRVLASCGSWISGVAWHPQRDNVLAAISHDGYLRVWDLRATKPLHTLRAHEDKALALCFGRARDQLGMWGMFTGGADGVVRRFETS</sequence>
<dbReference type="Gene3D" id="2.130.10.10">
    <property type="entry name" value="YVTN repeat-like/Quinoprotein amine dehydrogenase"/>
    <property type="match status" value="1"/>
</dbReference>
<keyword evidence="4" id="KW-0539">Nucleus</keyword>
<dbReference type="PRINTS" id="PR00320">
    <property type="entry name" value="GPROTEINBRPT"/>
</dbReference>
<proteinExistence type="predicted"/>
<dbReference type="Pfam" id="PF00400">
    <property type="entry name" value="WD40"/>
    <property type="match status" value="4"/>
</dbReference>